<dbReference type="PANTHER" id="PTHR11249:SF2">
    <property type="entry name" value="GLIA MATURATION FACTOR"/>
    <property type="match status" value="1"/>
</dbReference>
<dbReference type="SUPFAM" id="SSF55753">
    <property type="entry name" value="Actin depolymerizing proteins"/>
    <property type="match status" value="1"/>
</dbReference>
<dbReference type="Pfam" id="PF00241">
    <property type="entry name" value="Cofilin_ADF"/>
    <property type="match status" value="1"/>
</dbReference>
<evidence type="ECO:0000256" key="1">
    <source>
        <dbReference type="ARBA" id="ARBA00010055"/>
    </source>
</evidence>
<protein>
    <recommendedName>
        <fullName evidence="2">ADF-H domain-containing protein</fullName>
    </recommendedName>
</protein>
<accession>A0A0L0GC58</accession>
<sequence length="94" mass="11009">SNLNICTIEQDVLDRCKKLRFRRKENPFAIVLKIDPKSRVIKFEEDFEDLTLDDLQDELPDQSPRYLLYSFTHDHGDGRKSVPMIFVMIAPEGP</sequence>
<name>A0A0L0GC58_9EUKA</name>
<dbReference type="OrthoDB" id="3919494at2759"/>
<dbReference type="GO" id="GO:0071846">
    <property type="term" value="P:actin filament debranching"/>
    <property type="evidence" value="ECO:0007669"/>
    <property type="project" value="InterPro"/>
</dbReference>
<dbReference type="PANTHER" id="PTHR11249">
    <property type="entry name" value="GLIAL FACTOR NATURATION FACTOR"/>
    <property type="match status" value="1"/>
</dbReference>
<dbReference type="GO" id="GO:0003779">
    <property type="term" value="F:actin binding"/>
    <property type="evidence" value="ECO:0007669"/>
    <property type="project" value="InterPro"/>
</dbReference>
<dbReference type="InterPro" id="IPR002108">
    <property type="entry name" value="ADF-H"/>
</dbReference>
<reference evidence="3 4" key="1">
    <citation type="submission" date="2011-02" db="EMBL/GenBank/DDBJ databases">
        <title>The Genome Sequence of Sphaeroforma arctica JP610.</title>
        <authorList>
            <consortium name="The Broad Institute Genome Sequencing Platform"/>
            <person name="Russ C."/>
            <person name="Cuomo C."/>
            <person name="Young S.K."/>
            <person name="Zeng Q."/>
            <person name="Gargeya S."/>
            <person name="Alvarado L."/>
            <person name="Berlin A."/>
            <person name="Chapman S.B."/>
            <person name="Chen Z."/>
            <person name="Freedman E."/>
            <person name="Gellesch M."/>
            <person name="Goldberg J."/>
            <person name="Griggs A."/>
            <person name="Gujja S."/>
            <person name="Heilman E."/>
            <person name="Heiman D."/>
            <person name="Howarth C."/>
            <person name="Mehta T."/>
            <person name="Neiman D."/>
            <person name="Pearson M."/>
            <person name="Roberts A."/>
            <person name="Saif S."/>
            <person name="Shea T."/>
            <person name="Shenoy N."/>
            <person name="Sisk P."/>
            <person name="Stolte C."/>
            <person name="Sykes S."/>
            <person name="White J."/>
            <person name="Yandava C."/>
            <person name="Burger G."/>
            <person name="Gray M.W."/>
            <person name="Holland P.W.H."/>
            <person name="King N."/>
            <person name="Lang F.B.F."/>
            <person name="Roger A.J."/>
            <person name="Ruiz-Trillo I."/>
            <person name="Haas B."/>
            <person name="Nusbaum C."/>
            <person name="Birren B."/>
        </authorList>
    </citation>
    <scope>NUCLEOTIDE SEQUENCE [LARGE SCALE GENOMIC DNA]</scope>
    <source>
        <strain evidence="3 4">JP610</strain>
    </source>
</reference>
<dbReference type="STRING" id="667725.A0A0L0GC58"/>
<dbReference type="GO" id="GO:0034316">
    <property type="term" value="P:negative regulation of Arp2/3 complex-mediated actin nucleation"/>
    <property type="evidence" value="ECO:0007669"/>
    <property type="project" value="TreeGrafter"/>
</dbReference>
<dbReference type="InterPro" id="IPR011171">
    <property type="entry name" value="GMF"/>
</dbReference>
<feature type="domain" description="ADF-H" evidence="2">
    <location>
        <begin position="4"/>
        <end position="94"/>
    </location>
</feature>
<comment type="similarity">
    <text evidence="1">Belongs to the actin-binding proteins ADF family. GMF subfamily.</text>
</comment>
<dbReference type="PROSITE" id="PS51263">
    <property type="entry name" value="ADF_H"/>
    <property type="match status" value="1"/>
</dbReference>
<feature type="non-terminal residue" evidence="3">
    <location>
        <position position="1"/>
    </location>
</feature>
<gene>
    <name evidence="3" type="ORF">SARC_01962</name>
</gene>
<dbReference type="InterPro" id="IPR029006">
    <property type="entry name" value="ADF-H/Gelsolin-like_dom_sf"/>
</dbReference>
<dbReference type="Proteomes" id="UP000054560">
    <property type="component" value="Unassembled WGS sequence"/>
</dbReference>
<dbReference type="AlphaFoldDB" id="A0A0L0GC58"/>
<dbReference type="GO" id="GO:0071933">
    <property type="term" value="F:Arp2/3 complex binding"/>
    <property type="evidence" value="ECO:0007669"/>
    <property type="project" value="InterPro"/>
</dbReference>
<keyword evidence="4" id="KW-1185">Reference proteome</keyword>
<evidence type="ECO:0000313" key="4">
    <source>
        <dbReference type="Proteomes" id="UP000054560"/>
    </source>
</evidence>
<dbReference type="GO" id="GO:0030864">
    <property type="term" value="C:cortical actin cytoskeleton"/>
    <property type="evidence" value="ECO:0007669"/>
    <property type="project" value="TreeGrafter"/>
</dbReference>
<dbReference type="EMBL" id="KQ241680">
    <property type="protein sequence ID" value="KNC85853.1"/>
    <property type="molecule type" value="Genomic_DNA"/>
</dbReference>
<proteinExistence type="inferred from homology"/>
<organism evidence="3 4">
    <name type="scientific">Sphaeroforma arctica JP610</name>
    <dbReference type="NCBI Taxonomy" id="667725"/>
    <lineage>
        <taxon>Eukaryota</taxon>
        <taxon>Ichthyosporea</taxon>
        <taxon>Ichthyophonida</taxon>
        <taxon>Sphaeroforma</taxon>
    </lineage>
</organism>
<dbReference type="PIRSF" id="PIRSF001788">
    <property type="entry name" value="GMF-beta"/>
    <property type="match status" value="1"/>
</dbReference>
<dbReference type="Gene3D" id="3.40.20.10">
    <property type="entry name" value="Severin"/>
    <property type="match status" value="1"/>
</dbReference>
<dbReference type="eggNOG" id="KOG1736">
    <property type="taxonomic scope" value="Eukaryota"/>
</dbReference>
<dbReference type="RefSeq" id="XP_014159755.1">
    <property type="nucleotide sequence ID" value="XM_014304280.1"/>
</dbReference>
<dbReference type="GeneID" id="25902466"/>
<evidence type="ECO:0000313" key="3">
    <source>
        <dbReference type="EMBL" id="KNC85853.1"/>
    </source>
</evidence>
<evidence type="ECO:0000259" key="2">
    <source>
        <dbReference type="PROSITE" id="PS51263"/>
    </source>
</evidence>